<organism evidence="1 2">
    <name type="scientific">Aerophobetes bacterium</name>
    <dbReference type="NCBI Taxonomy" id="2030807"/>
    <lineage>
        <taxon>Bacteria</taxon>
        <taxon>Candidatus Aerophobota</taxon>
    </lineage>
</organism>
<protein>
    <submittedName>
        <fullName evidence="1">Uncharacterized protein</fullName>
    </submittedName>
</protein>
<dbReference type="Proteomes" id="UP000316360">
    <property type="component" value="Unassembled WGS sequence"/>
</dbReference>
<name>A0A523RYP5_UNCAE</name>
<dbReference type="EMBL" id="SOKJ01000201">
    <property type="protein sequence ID" value="TET10890.1"/>
    <property type="molecule type" value="Genomic_DNA"/>
</dbReference>
<evidence type="ECO:0000313" key="2">
    <source>
        <dbReference type="Proteomes" id="UP000316360"/>
    </source>
</evidence>
<reference evidence="1 2" key="1">
    <citation type="submission" date="2019-03" db="EMBL/GenBank/DDBJ databases">
        <title>Metabolic potential of uncultured bacteria and archaea associated with petroleum seepage in deep-sea sediments.</title>
        <authorList>
            <person name="Dong X."/>
            <person name="Hubert C."/>
        </authorList>
    </citation>
    <scope>NUCLEOTIDE SEQUENCE [LARGE SCALE GENOMIC DNA]</scope>
    <source>
        <strain evidence="1">E44_bin7</strain>
    </source>
</reference>
<dbReference type="AlphaFoldDB" id="A0A523RYP5"/>
<evidence type="ECO:0000313" key="1">
    <source>
        <dbReference type="EMBL" id="TET10890.1"/>
    </source>
</evidence>
<proteinExistence type="predicted"/>
<accession>A0A523RYP5</accession>
<comment type="caution">
    <text evidence="1">The sequence shown here is derived from an EMBL/GenBank/DDBJ whole genome shotgun (WGS) entry which is preliminary data.</text>
</comment>
<sequence>MYDSGRFDQSKEGKLLDRYTINAESAEMLADRIHELNTYLRFWLPEEFYISRYGKLYRIVKDYFSPFTKSSTKTKRIYVADIVEMKKK</sequence>
<gene>
    <name evidence="1" type="ORF">E3J84_03585</name>
</gene>